<name>A0A0H2KRA1_9MICO</name>
<gene>
    <name evidence="3" type="ORF">FB00_03255</name>
</gene>
<evidence type="ECO:0000256" key="1">
    <source>
        <dbReference type="SAM" id="MobiDB-lite"/>
    </source>
</evidence>
<sequence>MNRPIPDEPFDLEGALHSAADAVHPTTADAIARERLHGAVRRARRRRGALVGTAAALALVLGGVGVTAAWDRSPEPLMPAPAPSPDPTPTDPGPTHPADFPAPVTEDDLRCGSPAPAATGADLLATATVETSALSVPSPGLADVVAQLRVEDGADVVALDPTVRAGYVLVQDGTIVSTTARWPDPAHDEAPTELAAGSVVPLALSVDSFAVCDLYGAGESPSLEPGEYELAVIVPWTVLPHAAETHDDGESPSGAGRATPLFDGWLVSTTVPVVVDPPDPPGQAEGAEAPDPLVHAATGPSTTFPSGPTSADLECGMPAPTPSTSVLAYLARPGAIQVGSGTTTTRASMLYGDSLAQVRAAYPTTANAYVVVRDGLIVSSTRSSSRTSADLRTTVLAAEEPVPFEYSAEIRCDDGAATGGTLPPGTYTYHGLLPWTITSYSLLQKDGSWGATQTGDDAPLFEGWLVSEPASFVVR</sequence>
<dbReference type="PATRIC" id="fig|264251.5.peg.667"/>
<dbReference type="STRING" id="264251.FB00_03255"/>
<accession>A0A0H2KRA1</accession>
<dbReference type="Proteomes" id="UP000035265">
    <property type="component" value="Unassembled WGS sequence"/>
</dbReference>
<feature type="region of interest" description="Disordered" evidence="1">
    <location>
        <begin position="72"/>
        <end position="116"/>
    </location>
</feature>
<reference evidence="3 4" key="1">
    <citation type="submission" date="2014-05" db="EMBL/GenBank/DDBJ databases">
        <title>Cellulosimicrobium funkei U11 genome.</title>
        <authorList>
            <person name="Hu C."/>
            <person name="Gong Y."/>
            <person name="Wan W."/>
            <person name="Jiang M."/>
        </authorList>
    </citation>
    <scope>NUCLEOTIDE SEQUENCE [LARGE SCALE GENOMIC DNA]</scope>
    <source>
        <strain evidence="3 4">U11</strain>
    </source>
</reference>
<keyword evidence="2" id="KW-1133">Transmembrane helix</keyword>
<keyword evidence="2" id="KW-0472">Membrane</keyword>
<keyword evidence="4" id="KW-1185">Reference proteome</keyword>
<comment type="caution">
    <text evidence="3">The sequence shown here is derived from an EMBL/GenBank/DDBJ whole genome shotgun (WGS) entry which is preliminary data.</text>
</comment>
<feature type="transmembrane region" description="Helical" evidence="2">
    <location>
        <begin position="49"/>
        <end position="70"/>
    </location>
</feature>
<keyword evidence="2" id="KW-0812">Transmembrane</keyword>
<organism evidence="3 4">
    <name type="scientific">Cellulosimicrobium funkei</name>
    <dbReference type="NCBI Taxonomy" id="264251"/>
    <lineage>
        <taxon>Bacteria</taxon>
        <taxon>Bacillati</taxon>
        <taxon>Actinomycetota</taxon>
        <taxon>Actinomycetes</taxon>
        <taxon>Micrococcales</taxon>
        <taxon>Promicromonosporaceae</taxon>
        <taxon>Cellulosimicrobium</taxon>
    </lineage>
</organism>
<evidence type="ECO:0000256" key="2">
    <source>
        <dbReference type="SAM" id="Phobius"/>
    </source>
</evidence>
<feature type="compositionally biased region" description="Pro residues" evidence="1">
    <location>
        <begin position="76"/>
        <end position="95"/>
    </location>
</feature>
<evidence type="ECO:0000313" key="4">
    <source>
        <dbReference type="Proteomes" id="UP000035265"/>
    </source>
</evidence>
<dbReference type="EMBL" id="JNBQ01000002">
    <property type="protein sequence ID" value="KLN36030.1"/>
    <property type="molecule type" value="Genomic_DNA"/>
</dbReference>
<proteinExistence type="predicted"/>
<dbReference type="RefSeq" id="WP_047231407.1">
    <property type="nucleotide sequence ID" value="NZ_JNBQ01000002.1"/>
</dbReference>
<evidence type="ECO:0000313" key="3">
    <source>
        <dbReference type="EMBL" id="KLN36030.1"/>
    </source>
</evidence>
<dbReference type="AlphaFoldDB" id="A0A0H2KRA1"/>
<protein>
    <submittedName>
        <fullName evidence="3">Uncharacterized protein</fullName>
    </submittedName>
</protein>